<protein>
    <submittedName>
        <fullName evidence="2">Uncharacterized protein</fullName>
    </submittedName>
</protein>
<name>A0A8S9KJ49_BRACR</name>
<gene>
    <name evidence="2" type="ORF">F2Q70_00043893</name>
</gene>
<sequence>MSTDDADYLQTPLNGSSGTDLHTPAADRKISRRKWEPESPPLPAKDSEDNEVEHVDLNPSDDVSNDTDEDINRHEGPEADLLGKALHPKTKKKNPRNDNYVHHEGEDLQGISKERTITRSARTWAEPRSRGHSTTNCKVLGARLAAKLLAGELSEVTSVKDLILEIDRPRSRTEILPRRDLLKEINLGINAAGGQTRRGTITIVAEST</sequence>
<dbReference type="EMBL" id="QGKY02000164">
    <property type="protein sequence ID" value="KAF2593548.1"/>
    <property type="molecule type" value="Genomic_DNA"/>
</dbReference>
<feature type="compositionally biased region" description="Polar residues" evidence="1">
    <location>
        <begin position="11"/>
        <end position="20"/>
    </location>
</feature>
<reference evidence="2" key="1">
    <citation type="submission" date="2019-12" db="EMBL/GenBank/DDBJ databases">
        <title>Genome sequencing and annotation of Brassica cretica.</title>
        <authorList>
            <person name="Studholme D.J."/>
            <person name="Sarris P.F."/>
        </authorList>
    </citation>
    <scope>NUCLEOTIDE SEQUENCE</scope>
    <source>
        <strain evidence="2">PFS-102/07</strain>
        <tissue evidence="2">Leaf</tissue>
    </source>
</reference>
<evidence type="ECO:0000313" key="2">
    <source>
        <dbReference type="EMBL" id="KAF2593548.1"/>
    </source>
</evidence>
<feature type="region of interest" description="Disordered" evidence="1">
    <location>
        <begin position="1"/>
        <end position="102"/>
    </location>
</feature>
<evidence type="ECO:0000256" key="1">
    <source>
        <dbReference type="SAM" id="MobiDB-lite"/>
    </source>
</evidence>
<comment type="caution">
    <text evidence="2">The sequence shown here is derived from an EMBL/GenBank/DDBJ whole genome shotgun (WGS) entry which is preliminary data.</text>
</comment>
<accession>A0A8S9KJ49</accession>
<proteinExistence type="predicted"/>
<organism evidence="2">
    <name type="scientific">Brassica cretica</name>
    <name type="common">Mustard</name>
    <dbReference type="NCBI Taxonomy" id="69181"/>
    <lineage>
        <taxon>Eukaryota</taxon>
        <taxon>Viridiplantae</taxon>
        <taxon>Streptophyta</taxon>
        <taxon>Embryophyta</taxon>
        <taxon>Tracheophyta</taxon>
        <taxon>Spermatophyta</taxon>
        <taxon>Magnoliopsida</taxon>
        <taxon>eudicotyledons</taxon>
        <taxon>Gunneridae</taxon>
        <taxon>Pentapetalae</taxon>
        <taxon>rosids</taxon>
        <taxon>malvids</taxon>
        <taxon>Brassicales</taxon>
        <taxon>Brassicaceae</taxon>
        <taxon>Brassiceae</taxon>
        <taxon>Brassica</taxon>
    </lineage>
</organism>
<dbReference type="AlphaFoldDB" id="A0A8S9KJ49"/>
<feature type="compositionally biased region" description="Basic and acidic residues" evidence="1">
    <location>
        <begin position="25"/>
        <end position="37"/>
    </location>
</feature>